<evidence type="ECO:0000313" key="3">
    <source>
        <dbReference type="Proteomes" id="UP000230066"/>
    </source>
</evidence>
<dbReference type="EMBL" id="JXXN02006625">
    <property type="protein sequence ID" value="THD19359.1"/>
    <property type="molecule type" value="Genomic_DNA"/>
</dbReference>
<organism evidence="2 3">
    <name type="scientific">Fasciola hepatica</name>
    <name type="common">Liver fluke</name>
    <dbReference type="NCBI Taxonomy" id="6192"/>
    <lineage>
        <taxon>Eukaryota</taxon>
        <taxon>Metazoa</taxon>
        <taxon>Spiralia</taxon>
        <taxon>Lophotrochozoa</taxon>
        <taxon>Platyhelminthes</taxon>
        <taxon>Trematoda</taxon>
        <taxon>Digenea</taxon>
        <taxon>Plagiorchiida</taxon>
        <taxon>Echinostomata</taxon>
        <taxon>Echinostomatoidea</taxon>
        <taxon>Fasciolidae</taxon>
        <taxon>Fasciola</taxon>
    </lineage>
</organism>
<comment type="caution">
    <text evidence="2">The sequence shown here is derived from an EMBL/GenBank/DDBJ whole genome shotgun (WGS) entry which is preliminary data.</text>
</comment>
<evidence type="ECO:0000256" key="1">
    <source>
        <dbReference type="SAM" id="MobiDB-lite"/>
    </source>
</evidence>
<dbReference type="AlphaFoldDB" id="A0A4E0QWH1"/>
<proteinExistence type="predicted"/>
<gene>
    <name evidence="2" type="ORF">D915_009982</name>
</gene>
<keyword evidence="3" id="KW-1185">Reference proteome</keyword>
<dbReference type="Proteomes" id="UP000230066">
    <property type="component" value="Unassembled WGS sequence"/>
</dbReference>
<accession>A0A4E0QWH1</accession>
<feature type="compositionally biased region" description="Basic residues" evidence="1">
    <location>
        <begin position="1"/>
        <end position="12"/>
    </location>
</feature>
<sequence length="127" mass="13967">MVPVVKKSRRSPHSFSDVPPVQSSPDEAHFFTTGVIASTQKEAARINSMELPDNISPVHLTEVLTENHTKTIGIDGLSCPSSFSATRSWGAGPCGYSRGQTILRLANVSETWKLHPSTFFQHWSFVI</sequence>
<evidence type="ECO:0000313" key="2">
    <source>
        <dbReference type="EMBL" id="THD19359.1"/>
    </source>
</evidence>
<reference evidence="2" key="1">
    <citation type="submission" date="2019-03" db="EMBL/GenBank/DDBJ databases">
        <title>Improved annotation for the trematode Fasciola hepatica.</title>
        <authorList>
            <person name="Choi Y.-J."/>
            <person name="Martin J."/>
            <person name="Mitreva M."/>
        </authorList>
    </citation>
    <scope>NUCLEOTIDE SEQUENCE [LARGE SCALE GENOMIC DNA]</scope>
</reference>
<protein>
    <submittedName>
        <fullName evidence="2">Uncharacterized protein</fullName>
    </submittedName>
</protein>
<feature type="region of interest" description="Disordered" evidence="1">
    <location>
        <begin position="1"/>
        <end position="26"/>
    </location>
</feature>
<name>A0A4E0QWH1_FASHE</name>